<comment type="caution">
    <text evidence="2">The sequence shown here is derived from an EMBL/GenBank/DDBJ whole genome shotgun (WGS) entry which is preliminary data.</text>
</comment>
<dbReference type="STRING" id="1797989.A3H66_02285"/>
<reference evidence="2 3" key="1">
    <citation type="journal article" date="2016" name="Nat. Commun.">
        <title>Thousands of microbial genomes shed light on interconnected biogeochemical processes in an aquifer system.</title>
        <authorList>
            <person name="Anantharaman K."/>
            <person name="Brown C.T."/>
            <person name="Hug L.A."/>
            <person name="Sharon I."/>
            <person name="Castelle C.J."/>
            <person name="Probst A.J."/>
            <person name="Thomas B.C."/>
            <person name="Singh A."/>
            <person name="Wilkins M.J."/>
            <person name="Karaoz U."/>
            <person name="Brodie E.L."/>
            <person name="Williams K.H."/>
            <person name="Hubbard S.S."/>
            <person name="Banfield J.F."/>
        </authorList>
    </citation>
    <scope>NUCLEOTIDE SEQUENCE [LARGE SCALE GENOMIC DNA]</scope>
</reference>
<dbReference type="PANTHER" id="PTHR48090:SF7">
    <property type="entry name" value="RFBJ PROTEIN"/>
    <property type="match status" value="1"/>
</dbReference>
<sequence length="222" mass="25673">MIGNKKLSLVIPCYNEEDGLTELFKNDLSYIDEIIVVDNNCTDNTVKIAKDYGARVVEEKKSGYGAAYKKGFKNVTNEIIVAMDGDNTYPAGEIKRLVEILVERDLDFVSASRLGDGRPETMKKVNYLGNIILTKIMKFLFLRQIEDSMTGMWVFKKEILSRIKLKSNSMAFTQEIKIEVLKNKFRFAEIRIPYRERLGEVKLNKWADGIKTLAWLFYKRLF</sequence>
<dbReference type="SUPFAM" id="SSF53448">
    <property type="entry name" value="Nucleotide-diphospho-sugar transferases"/>
    <property type="match status" value="1"/>
</dbReference>
<feature type="domain" description="Glycosyltransferase 2-like" evidence="1">
    <location>
        <begin position="8"/>
        <end position="162"/>
    </location>
</feature>
<dbReference type="Pfam" id="PF00535">
    <property type="entry name" value="Glycos_transf_2"/>
    <property type="match status" value="1"/>
</dbReference>
<dbReference type="InterPro" id="IPR050256">
    <property type="entry name" value="Glycosyltransferase_2"/>
</dbReference>
<dbReference type="EMBL" id="MFFW01000031">
    <property type="protein sequence ID" value="OGF24234.1"/>
    <property type="molecule type" value="Genomic_DNA"/>
</dbReference>
<evidence type="ECO:0000313" key="2">
    <source>
        <dbReference type="EMBL" id="OGF24234.1"/>
    </source>
</evidence>
<gene>
    <name evidence="2" type="ORF">A3H66_02285</name>
</gene>
<dbReference type="CDD" id="cd04179">
    <property type="entry name" value="DPM_DPG-synthase_like"/>
    <property type="match status" value="1"/>
</dbReference>
<organism evidence="2 3">
    <name type="scientific">Candidatus Falkowbacteria bacterium RIFCSPLOWO2_02_FULL_45_21</name>
    <dbReference type="NCBI Taxonomy" id="1797989"/>
    <lineage>
        <taxon>Bacteria</taxon>
        <taxon>Candidatus Falkowiibacteriota</taxon>
    </lineage>
</organism>
<dbReference type="Proteomes" id="UP000178783">
    <property type="component" value="Unassembled WGS sequence"/>
</dbReference>
<dbReference type="PANTHER" id="PTHR48090">
    <property type="entry name" value="UNDECAPRENYL-PHOSPHATE 4-DEOXY-4-FORMAMIDO-L-ARABINOSE TRANSFERASE-RELATED"/>
    <property type="match status" value="1"/>
</dbReference>
<evidence type="ECO:0000313" key="3">
    <source>
        <dbReference type="Proteomes" id="UP000178783"/>
    </source>
</evidence>
<dbReference type="InterPro" id="IPR029044">
    <property type="entry name" value="Nucleotide-diphossugar_trans"/>
</dbReference>
<dbReference type="Gene3D" id="3.90.550.10">
    <property type="entry name" value="Spore Coat Polysaccharide Biosynthesis Protein SpsA, Chain A"/>
    <property type="match status" value="1"/>
</dbReference>
<protein>
    <recommendedName>
        <fullName evidence="1">Glycosyltransferase 2-like domain-containing protein</fullName>
    </recommendedName>
</protein>
<accession>A0A1F5SC15</accession>
<dbReference type="InterPro" id="IPR001173">
    <property type="entry name" value="Glyco_trans_2-like"/>
</dbReference>
<proteinExistence type="predicted"/>
<dbReference type="AlphaFoldDB" id="A0A1F5SC15"/>
<name>A0A1F5SC15_9BACT</name>
<evidence type="ECO:0000259" key="1">
    <source>
        <dbReference type="Pfam" id="PF00535"/>
    </source>
</evidence>